<protein>
    <submittedName>
        <fullName evidence="2">Uncharacterized protein</fullName>
    </submittedName>
</protein>
<feature type="compositionally biased region" description="Pro residues" evidence="1">
    <location>
        <begin position="75"/>
        <end position="84"/>
    </location>
</feature>
<name>A0ABP7PC82_9ACTN</name>
<organism evidence="2 3">
    <name type="scientific">Gordonia caeni</name>
    <dbReference type="NCBI Taxonomy" id="1007097"/>
    <lineage>
        <taxon>Bacteria</taxon>
        <taxon>Bacillati</taxon>
        <taxon>Actinomycetota</taxon>
        <taxon>Actinomycetes</taxon>
        <taxon>Mycobacteriales</taxon>
        <taxon>Gordoniaceae</taxon>
        <taxon>Gordonia</taxon>
    </lineage>
</organism>
<accession>A0ABP7PC82</accession>
<evidence type="ECO:0000256" key="1">
    <source>
        <dbReference type="SAM" id="MobiDB-lite"/>
    </source>
</evidence>
<evidence type="ECO:0000313" key="2">
    <source>
        <dbReference type="EMBL" id="GAA3963242.1"/>
    </source>
</evidence>
<dbReference type="EMBL" id="BAAAZW010000006">
    <property type="protein sequence ID" value="GAA3963242.1"/>
    <property type="molecule type" value="Genomic_DNA"/>
</dbReference>
<reference evidence="3" key="1">
    <citation type="journal article" date="2019" name="Int. J. Syst. Evol. Microbiol.">
        <title>The Global Catalogue of Microorganisms (GCM) 10K type strain sequencing project: providing services to taxonomists for standard genome sequencing and annotation.</title>
        <authorList>
            <consortium name="The Broad Institute Genomics Platform"/>
            <consortium name="The Broad Institute Genome Sequencing Center for Infectious Disease"/>
            <person name="Wu L."/>
            <person name="Ma J."/>
        </authorList>
    </citation>
    <scope>NUCLEOTIDE SEQUENCE [LARGE SCALE GENOMIC DNA]</scope>
    <source>
        <strain evidence="3">JCM 16923</strain>
    </source>
</reference>
<evidence type="ECO:0000313" key="3">
    <source>
        <dbReference type="Proteomes" id="UP001418444"/>
    </source>
</evidence>
<feature type="region of interest" description="Disordered" evidence="1">
    <location>
        <begin position="63"/>
        <end position="84"/>
    </location>
</feature>
<dbReference type="Proteomes" id="UP001418444">
    <property type="component" value="Unassembled WGS sequence"/>
</dbReference>
<keyword evidence="3" id="KW-1185">Reference proteome</keyword>
<proteinExistence type="predicted"/>
<sequence length="84" mass="9228">MEPTCPPLRLIDMDDFDLTQAIGDRFRQLAADQLSRDAEEEVPDDVAARLARILAAPTVYPPETVATYADHDTPPGNPKPPEQA</sequence>
<comment type="caution">
    <text evidence="2">The sequence shown here is derived from an EMBL/GenBank/DDBJ whole genome shotgun (WGS) entry which is preliminary data.</text>
</comment>
<gene>
    <name evidence="2" type="ORF">GCM10022231_24400</name>
</gene>